<comment type="similarity">
    <text evidence="2">Belongs to the TMEM175 family.</text>
</comment>
<evidence type="ECO:0000256" key="10">
    <source>
        <dbReference type="ARBA" id="ARBA00023136"/>
    </source>
</evidence>
<accession>Q2IWP2</accession>
<comment type="subcellular location">
    <subcellularLocation>
        <location evidence="1">Membrane</location>
        <topology evidence="1">Multi-pass membrane protein</topology>
    </subcellularLocation>
</comment>
<dbReference type="KEGG" id="rpb:RPB_2666"/>
<keyword evidence="10 13" id="KW-0472">Membrane</keyword>
<dbReference type="OrthoDB" id="7626281at2"/>
<evidence type="ECO:0000256" key="3">
    <source>
        <dbReference type="ARBA" id="ARBA00022448"/>
    </source>
</evidence>
<dbReference type="GO" id="GO:0016020">
    <property type="term" value="C:membrane"/>
    <property type="evidence" value="ECO:0007669"/>
    <property type="project" value="UniProtKB-SubCell"/>
</dbReference>
<evidence type="ECO:0000256" key="5">
    <source>
        <dbReference type="ARBA" id="ARBA00022692"/>
    </source>
</evidence>
<keyword evidence="7" id="KW-0630">Potassium</keyword>
<evidence type="ECO:0000256" key="12">
    <source>
        <dbReference type="ARBA" id="ARBA00034430"/>
    </source>
</evidence>
<keyword evidence="8 13" id="KW-1133">Transmembrane helix</keyword>
<evidence type="ECO:0000256" key="9">
    <source>
        <dbReference type="ARBA" id="ARBA00023065"/>
    </source>
</evidence>
<dbReference type="GO" id="GO:0015252">
    <property type="term" value="F:proton channel activity"/>
    <property type="evidence" value="ECO:0007669"/>
    <property type="project" value="InterPro"/>
</dbReference>
<name>Q2IWP2_RHOP2</name>
<protein>
    <recommendedName>
        <fullName evidence="16">DUF1211 domain-containing protein</fullName>
    </recommendedName>
</protein>
<dbReference type="STRING" id="316058.RPB_2666"/>
<dbReference type="Pfam" id="PF06736">
    <property type="entry name" value="TMEM175"/>
    <property type="match status" value="1"/>
</dbReference>
<evidence type="ECO:0000313" key="15">
    <source>
        <dbReference type="Proteomes" id="UP000008809"/>
    </source>
</evidence>
<comment type="catalytic activity">
    <reaction evidence="12">
        <text>K(+)(in) = K(+)(out)</text>
        <dbReference type="Rhea" id="RHEA:29463"/>
        <dbReference type="ChEBI" id="CHEBI:29103"/>
    </reaction>
</comment>
<keyword evidence="15" id="KW-1185">Reference proteome</keyword>
<keyword evidence="6" id="KW-0631">Potassium channel</keyword>
<dbReference type="AlphaFoldDB" id="Q2IWP2"/>
<feature type="transmembrane region" description="Helical" evidence="13">
    <location>
        <begin position="49"/>
        <end position="68"/>
    </location>
</feature>
<evidence type="ECO:0000256" key="4">
    <source>
        <dbReference type="ARBA" id="ARBA00022538"/>
    </source>
</evidence>
<dbReference type="GO" id="GO:0005267">
    <property type="term" value="F:potassium channel activity"/>
    <property type="evidence" value="ECO:0007669"/>
    <property type="project" value="UniProtKB-KW"/>
</dbReference>
<dbReference type="Proteomes" id="UP000008809">
    <property type="component" value="Chromosome"/>
</dbReference>
<evidence type="ECO:0000256" key="1">
    <source>
        <dbReference type="ARBA" id="ARBA00004141"/>
    </source>
</evidence>
<evidence type="ECO:0000256" key="2">
    <source>
        <dbReference type="ARBA" id="ARBA00006920"/>
    </source>
</evidence>
<evidence type="ECO:0000256" key="8">
    <source>
        <dbReference type="ARBA" id="ARBA00022989"/>
    </source>
</evidence>
<evidence type="ECO:0000313" key="14">
    <source>
        <dbReference type="EMBL" id="ABD07368.1"/>
    </source>
</evidence>
<sequence>MSIGHLEMRRIEQLSNTIFGVAMTLLAYQAPREKFTSADPQWREIWHLYGAYLSTLLLSFIVAGMFWYSHQRRLAYASHGNRAEVVFNLFFLLSIILLPVTCGLYGNNYDSPNVTTLYSFNLLLIALFNTVLWAIAAAKRNDWPTLLAPSFSLVLFIIALLACLIDSHWPKFVWPLAFLTPMVSAWVERRRGRDIGADQPG</sequence>
<evidence type="ECO:0000256" key="7">
    <source>
        <dbReference type="ARBA" id="ARBA00022958"/>
    </source>
</evidence>
<keyword evidence="5 13" id="KW-0812">Transmembrane</keyword>
<keyword evidence="9" id="KW-0406">Ion transport</keyword>
<dbReference type="EMBL" id="CP000250">
    <property type="protein sequence ID" value="ABD07368.1"/>
    <property type="molecule type" value="Genomic_DNA"/>
</dbReference>
<evidence type="ECO:0000256" key="6">
    <source>
        <dbReference type="ARBA" id="ARBA00022826"/>
    </source>
</evidence>
<feature type="transmembrane region" description="Helical" evidence="13">
    <location>
        <begin position="89"/>
        <end position="106"/>
    </location>
</feature>
<evidence type="ECO:0000256" key="11">
    <source>
        <dbReference type="ARBA" id="ARBA00023303"/>
    </source>
</evidence>
<feature type="transmembrane region" description="Helical" evidence="13">
    <location>
        <begin position="12"/>
        <end position="29"/>
    </location>
</feature>
<reference evidence="14 15" key="1">
    <citation type="submission" date="2006-01" db="EMBL/GenBank/DDBJ databases">
        <title>Complete sequence of Rhodopseudomonas palustris HaA2.</title>
        <authorList>
            <consortium name="US DOE Joint Genome Institute"/>
            <person name="Copeland A."/>
            <person name="Lucas S."/>
            <person name="Lapidus A."/>
            <person name="Barry K."/>
            <person name="Detter J.C."/>
            <person name="Glavina T."/>
            <person name="Hammon N."/>
            <person name="Israni S."/>
            <person name="Pitluck S."/>
            <person name="Chain P."/>
            <person name="Malfatti S."/>
            <person name="Shin M."/>
            <person name="Vergez L."/>
            <person name="Schmutz J."/>
            <person name="Larimer F."/>
            <person name="Land M."/>
            <person name="Hauser L."/>
            <person name="Pelletier D.A."/>
            <person name="Kyrpides N."/>
            <person name="Anderson I."/>
            <person name="Oda Y."/>
            <person name="Harwood C.S."/>
            <person name="Richardson P."/>
        </authorList>
    </citation>
    <scope>NUCLEOTIDE SEQUENCE [LARGE SCALE GENOMIC DNA]</scope>
    <source>
        <strain evidence="14 15">HaA2</strain>
    </source>
</reference>
<evidence type="ECO:0008006" key="16">
    <source>
        <dbReference type="Google" id="ProtNLM"/>
    </source>
</evidence>
<organism evidence="14 15">
    <name type="scientific">Rhodopseudomonas palustris (strain HaA2)</name>
    <dbReference type="NCBI Taxonomy" id="316058"/>
    <lineage>
        <taxon>Bacteria</taxon>
        <taxon>Pseudomonadati</taxon>
        <taxon>Pseudomonadota</taxon>
        <taxon>Alphaproteobacteria</taxon>
        <taxon>Hyphomicrobiales</taxon>
        <taxon>Nitrobacteraceae</taxon>
        <taxon>Rhodopseudomonas</taxon>
    </lineage>
</organism>
<gene>
    <name evidence="14" type="ordered locus">RPB_2666</name>
</gene>
<dbReference type="InterPro" id="IPR010617">
    <property type="entry name" value="TMEM175-like"/>
</dbReference>
<evidence type="ECO:0000256" key="13">
    <source>
        <dbReference type="SAM" id="Phobius"/>
    </source>
</evidence>
<keyword evidence="4" id="KW-0633">Potassium transport</keyword>
<feature type="transmembrane region" description="Helical" evidence="13">
    <location>
        <begin position="145"/>
        <end position="165"/>
    </location>
</feature>
<dbReference type="HOGENOM" id="CLU_1426998_0_0_5"/>
<dbReference type="RefSeq" id="WP_011441553.1">
    <property type="nucleotide sequence ID" value="NC_007778.1"/>
</dbReference>
<proteinExistence type="inferred from homology"/>
<dbReference type="eggNOG" id="COG3548">
    <property type="taxonomic scope" value="Bacteria"/>
</dbReference>
<feature type="transmembrane region" description="Helical" evidence="13">
    <location>
        <begin position="118"/>
        <end position="138"/>
    </location>
</feature>
<keyword evidence="3" id="KW-0813">Transport</keyword>
<keyword evidence="11" id="KW-0407">Ion channel</keyword>